<sequence>MNHLAHAYLSFGDPEIITGNLIADFVKGRRQLALQEKAVQKGILIHRAIDTFTDQHPVTAKAKAYFRPAARLYSGVFTDLVMDHFLATDTSRFTDDSLYTFSRQVYKLIGERAGTLPPAFMEMFGYMKEYDWLYNYRYVEGIGRSLRGIARRAKYLETSGDVIYAAFMEHYDGLKACYEAFFPELEGYVRGISGHAKS</sequence>
<dbReference type="PANTHER" id="PTHR38764:SF1">
    <property type="entry name" value="ACYL CARRIER PROTEIN PHOSPHODIESTERASE"/>
    <property type="match status" value="1"/>
</dbReference>
<evidence type="ECO:0000256" key="3">
    <source>
        <dbReference type="ARBA" id="ARBA00023098"/>
    </source>
</evidence>
<dbReference type="PANTHER" id="PTHR38764">
    <property type="entry name" value="ACYL CARRIER PROTEIN PHOSPHODIESTERASE"/>
    <property type="match status" value="1"/>
</dbReference>
<reference evidence="4 5" key="1">
    <citation type="submission" date="2016-11" db="EMBL/GenBank/DDBJ databases">
        <authorList>
            <person name="Jaros S."/>
            <person name="Januszkiewicz K."/>
            <person name="Wedrychowicz H."/>
        </authorList>
    </citation>
    <scope>NUCLEOTIDE SEQUENCE [LARGE SCALE GENOMIC DNA]</scope>
    <source>
        <strain evidence="4 5">DSM 27406</strain>
    </source>
</reference>
<evidence type="ECO:0000313" key="4">
    <source>
        <dbReference type="EMBL" id="SHL85284.1"/>
    </source>
</evidence>
<dbReference type="STRING" id="1419482.SAMN05444266_105224"/>
<keyword evidence="5" id="KW-1185">Reference proteome</keyword>
<dbReference type="EMBL" id="FRBL01000005">
    <property type="protein sequence ID" value="SHL85284.1"/>
    <property type="molecule type" value="Genomic_DNA"/>
</dbReference>
<dbReference type="Proteomes" id="UP000184420">
    <property type="component" value="Unassembled WGS sequence"/>
</dbReference>
<organism evidence="4 5">
    <name type="scientific">Chitinophaga jiangningensis</name>
    <dbReference type="NCBI Taxonomy" id="1419482"/>
    <lineage>
        <taxon>Bacteria</taxon>
        <taxon>Pseudomonadati</taxon>
        <taxon>Bacteroidota</taxon>
        <taxon>Chitinophagia</taxon>
        <taxon>Chitinophagales</taxon>
        <taxon>Chitinophagaceae</taxon>
        <taxon>Chitinophaga</taxon>
    </lineage>
</organism>
<keyword evidence="2" id="KW-0378">Hydrolase</keyword>
<evidence type="ECO:0000256" key="1">
    <source>
        <dbReference type="ARBA" id="ARBA00022516"/>
    </source>
</evidence>
<gene>
    <name evidence="4" type="ORF">SAMN05444266_105224</name>
</gene>
<keyword evidence="3" id="KW-0443">Lipid metabolism</keyword>
<proteinExistence type="predicted"/>
<name>A0A1M7E0L9_9BACT</name>
<dbReference type="AlphaFoldDB" id="A0A1M7E0L9"/>
<dbReference type="OrthoDB" id="8442777at2"/>
<accession>A0A1M7E0L9</accession>
<protein>
    <submittedName>
        <fullName evidence="4">Acyl carrier protein phosphodiesterase</fullName>
    </submittedName>
</protein>
<keyword evidence="1" id="KW-0444">Lipid biosynthesis</keyword>
<evidence type="ECO:0000256" key="2">
    <source>
        <dbReference type="ARBA" id="ARBA00022801"/>
    </source>
</evidence>
<dbReference type="GO" id="GO:0008770">
    <property type="term" value="F:[acyl-carrier-protein] phosphodiesterase activity"/>
    <property type="evidence" value="ECO:0007669"/>
    <property type="project" value="InterPro"/>
</dbReference>
<evidence type="ECO:0000313" key="5">
    <source>
        <dbReference type="Proteomes" id="UP000184420"/>
    </source>
</evidence>
<dbReference type="GO" id="GO:0006633">
    <property type="term" value="P:fatty acid biosynthetic process"/>
    <property type="evidence" value="ECO:0007669"/>
    <property type="project" value="InterPro"/>
</dbReference>
<dbReference type="Pfam" id="PF04336">
    <property type="entry name" value="ACP_PD"/>
    <property type="match status" value="1"/>
</dbReference>
<dbReference type="RefSeq" id="WP_073081976.1">
    <property type="nucleotide sequence ID" value="NZ_FRBL01000005.1"/>
</dbReference>
<dbReference type="InterPro" id="IPR007431">
    <property type="entry name" value="ACP_PD"/>
</dbReference>